<reference evidence="7" key="1">
    <citation type="submission" date="2025-08" db="UniProtKB">
        <authorList>
            <consortium name="Ensembl"/>
        </authorList>
    </citation>
    <scope>IDENTIFICATION</scope>
</reference>
<feature type="domain" description="Ig-like" evidence="6">
    <location>
        <begin position="11"/>
        <end position="116"/>
    </location>
</feature>
<dbReference type="InterPro" id="IPR007110">
    <property type="entry name" value="Ig-like_dom"/>
</dbReference>
<dbReference type="OrthoDB" id="9047495at2759"/>
<dbReference type="InterPro" id="IPR003599">
    <property type="entry name" value="Ig_sub"/>
</dbReference>
<sequence length="143" mass="16561">MCRQFANIWRTALVRLSQCQVFQPHQISVTEGDPVNIQCQQNATSKDTMYWYKMVQNGRLEFLALGYDETMKVGSFSVTFKLNDRSTDLKKDHSEPTDAATYYCAVRDTVIADVVTAKHKQDPVKDYRLCIERGNICFLQFFQ</sequence>
<keyword evidence="4" id="KW-0393">Immunoglobulin domain</keyword>
<protein>
    <recommendedName>
        <fullName evidence="6">Ig-like domain-containing protein</fullName>
    </recommendedName>
</protein>
<keyword evidence="5" id="KW-1279">T cell receptor</keyword>
<dbReference type="GO" id="GO:0002250">
    <property type="term" value="P:adaptive immune response"/>
    <property type="evidence" value="ECO:0007669"/>
    <property type="project" value="UniProtKB-KW"/>
</dbReference>
<keyword evidence="5" id="KW-0391">Immunity</keyword>
<dbReference type="PANTHER" id="PTHR19367:SF45">
    <property type="entry name" value="IG-LIKE DOMAIN-CONTAINING PROTEIN"/>
    <property type="match status" value="1"/>
</dbReference>
<evidence type="ECO:0000256" key="3">
    <source>
        <dbReference type="ARBA" id="ARBA00023170"/>
    </source>
</evidence>
<dbReference type="SMART" id="SM00409">
    <property type="entry name" value="IG"/>
    <property type="match status" value="1"/>
</dbReference>
<proteinExistence type="predicted"/>
<evidence type="ECO:0000256" key="5">
    <source>
        <dbReference type="ARBA" id="ARBA00043266"/>
    </source>
</evidence>
<accession>A0A8C5M7Y8</accession>
<evidence type="ECO:0000313" key="8">
    <source>
        <dbReference type="Proteomes" id="UP000694569"/>
    </source>
</evidence>
<evidence type="ECO:0000313" key="7">
    <source>
        <dbReference type="Ensembl" id="ENSLLEP00000009197.1"/>
    </source>
</evidence>
<reference evidence="7" key="2">
    <citation type="submission" date="2025-09" db="UniProtKB">
        <authorList>
            <consortium name="Ensembl"/>
        </authorList>
    </citation>
    <scope>IDENTIFICATION</scope>
</reference>
<dbReference type="Ensembl" id="ENSLLET00000009552.1">
    <property type="protein sequence ID" value="ENSLLEP00000009197.1"/>
    <property type="gene ID" value="ENSLLEG00000005871.1"/>
</dbReference>
<dbReference type="SUPFAM" id="SSF48726">
    <property type="entry name" value="Immunoglobulin"/>
    <property type="match status" value="1"/>
</dbReference>
<organism evidence="7 8">
    <name type="scientific">Leptobrachium leishanense</name>
    <name type="common">Leishan spiny toad</name>
    <dbReference type="NCBI Taxonomy" id="445787"/>
    <lineage>
        <taxon>Eukaryota</taxon>
        <taxon>Metazoa</taxon>
        <taxon>Chordata</taxon>
        <taxon>Craniata</taxon>
        <taxon>Vertebrata</taxon>
        <taxon>Euteleostomi</taxon>
        <taxon>Amphibia</taxon>
        <taxon>Batrachia</taxon>
        <taxon>Anura</taxon>
        <taxon>Pelobatoidea</taxon>
        <taxon>Megophryidae</taxon>
        <taxon>Leptobrachium</taxon>
    </lineage>
</organism>
<evidence type="ECO:0000256" key="4">
    <source>
        <dbReference type="ARBA" id="ARBA00023319"/>
    </source>
</evidence>
<dbReference type="PROSITE" id="PS50835">
    <property type="entry name" value="IG_LIKE"/>
    <property type="match status" value="1"/>
</dbReference>
<dbReference type="InterPro" id="IPR013783">
    <property type="entry name" value="Ig-like_fold"/>
</dbReference>
<name>A0A8C5M7Y8_9ANUR</name>
<dbReference type="GO" id="GO:0042101">
    <property type="term" value="C:T cell receptor complex"/>
    <property type="evidence" value="ECO:0007669"/>
    <property type="project" value="UniProtKB-KW"/>
</dbReference>
<dbReference type="Pfam" id="PF07686">
    <property type="entry name" value="V-set"/>
    <property type="match status" value="1"/>
</dbReference>
<evidence type="ECO:0000256" key="2">
    <source>
        <dbReference type="ARBA" id="ARBA00023130"/>
    </source>
</evidence>
<dbReference type="Gene3D" id="2.60.40.10">
    <property type="entry name" value="Immunoglobulins"/>
    <property type="match status" value="1"/>
</dbReference>
<evidence type="ECO:0000256" key="1">
    <source>
        <dbReference type="ARBA" id="ARBA00022729"/>
    </source>
</evidence>
<evidence type="ECO:0000259" key="6">
    <source>
        <dbReference type="PROSITE" id="PS50835"/>
    </source>
</evidence>
<dbReference type="GeneTree" id="ENSGT01010000228821"/>
<keyword evidence="2" id="KW-1064">Adaptive immunity</keyword>
<keyword evidence="3" id="KW-0675">Receptor</keyword>
<dbReference type="PANTHER" id="PTHR19367">
    <property type="entry name" value="T-CELL RECEPTOR ALPHA CHAIN V REGION"/>
    <property type="match status" value="1"/>
</dbReference>
<dbReference type="InterPro" id="IPR036179">
    <property type="entry name" value="Ig-like_dom_sf"/>
</dbReference>
<dbReference type="InterPro" id="IPR051287">
    <property type="entry name" value="TCR_variable_region"/>
</dbReference>
<keyword evidence="8" id="KW-1185">Reference proteome</keyword>
<dbReference type="Proteomes" id="UP000694569">
    <property type="component" value="Unplaced"/>
</dbReference>
<dbReference type="InterPro" id="IPR013106">
    <property type="entry name" value="Ig_V-set"/>
</dbReference>
<dbReference type="AlphaFoldDB" id="A0A8C5M7Y8"/>
<keyword evidence="1" id="KW-0732">Signal</keyword>